<protein>
    <submittedName>
        <fullName evidence="1">Uncharacterized protein</fullName>
    </submittedName>
</protein>
<keyword evidence="2" id="KW-1185">Reference proteome</keyword>
<gene>
    <name evidence="1" type="ORF">NLG97_g4724</name>
</gene>
<name>A0ACC1QUG9_9HYPO</name>
<sequence length="383" mass="41816">MFWAGQPLKWEVIARVGGQSYCLFGCTNLPSAVQSADQLGISFTSTHTLVNLQAGSVKLTMDFFSPISPADYTRQSLPYSYLSISVDAGQSSLPQISVFTAIDDSWTAQQGSVDGQLQQSAGATVLSLTGQRSIAFSEKKQMATWGHVVLATSSSNDSSYQIGGPSVVHRAFEDSGSLSNVAGTYSLGDLMALAQPLSADIPATFAVGIQQERAIQFWAMRSHLTMPHMRQIFGGFQVTIPTSSLDTNSAMAFMKEISTDGNVNTLADLLPRALPAFYVLAPDYIRLLLEPVLTFSKQWPESYAVHDIGKPKRLPKCVAGETPEGEEKLLLDQTSVLLWMVCAYQKVSNNTEWIQSYIPILKKYADYLVQNGLYPPKQRSAVD</sequence>
<comment type="caution">
    <text evidence="1">The sequence shown here is derived from an EMBL/GenBank/DDBJ whole genome shotgun (WGS) entry which is preliminary data.</text>
</comment>
<dbReference type="EMBL" id="JANAKD010000485">
    <property type="protein sequence ID" value="KAJ3493450.1"/>
    <property type="molecule type" value="Genomic_DNA"/>
</dbReference>
<dbReference type="Proteomes" id="UP001148737">
    <property type="component" value="Unassembled WGS sequence"/>
</dbReference>
<evidence type="ECO:0000313" key="2">
    <source>
        <dbReference type="Proteomes" id="UP001148737"/>
    </source>
</evidence>
<evidence type="ECO:0000313" key="1">
    <source>
        <dbReference type="EMBL" id="KAJ3493450.1"/>
    </source>
</evidence>
<accession>A0ACC1QUG9</accession>
<proteinExistence type="predicted"/>
<organism evidence="1 2">
    <name type="scientific">Lecanicillium saksenae</name>
    <dbReference type="NCBI Taxonomy" id="468837"/>
    <lineage>
        <taxon>Eukaryota</taxon>
        <taxon>Fungi</taxon>
        <taxon>Dikarya</taxon>
        <taxon>Ascomycota</taxon>
        <taxon>Pezizomycotina</taxon>
        <taxon>Sordariomycetes</taxon>
        <taxon>Hypocreomycetidae</taxon>
        <taxon>Hypocreales</taxon>
        <taxon>Cordycipitaceae</taxon>
        <taxon>Lecanicillium</taxon>
    </lineage>
</organism>
<reference evidence="1" key="1">
    <citation type="submission" date="2022-07" db="EMBL/GenBank/DDBJ databases">
        <title>Genome Sequence of Lecanicillium saksenae.</title>
        <authorList>
            <person name="Buettner E."/>
        </authorList>
    </citation>
    <scope>NUCLEOTIDE SEQUENCE</scope>
    <source>
        <strain evidence="1">VT-O1</strain>
    </source>
</reference>